<feature type="transmembrane region" description="Helical" evidence="1">
    <location>
        <begin position="370"/>
        <end position="387"/>
    </location>
</feature>
<proteinExistence type="predicted"/>
<feature type="transmembrane region" description="Helical" evidence="1">
    <location>
        <begin position="337"/>
        <end position="358"/>
    </location>
</feature>
<organism evidence="2 3">
    <name type="scientific">Spirulina subsalsa FACHB-351</name>
    <dbReference type="NCBI Taxonomy" id="234711"/>
    <lineage>
        <taxon>Bacteria</taxon>
        <taxon>Bacillati</taxon>
        <taxon>Cyanobacteriota</taxon>
        <taxon>Cyanophyceae</taxon>
        <taxon>Spirulinales</taxon>
        <taxon>Spirulinaceae</taxon>
        <taxon>Spirulina</taxon>
    </lineage>
</organism>
<protein>
    <submittedName>
        <fullName evidence="2">M50 family metallopeptidase</fullName>
    </submittedName>
</protein>
<feature type="transmembrane region" description="Helical" evidence="1">
    <location>
        <begin position="463"/>
        <end position="481"/>
    </location>
</feature>
<accession>A0ABT3LAT6</accession>
<dbReference type="Proteomes" id="UP001526426">
    <property type="component" value="Unassembled WGS sequence"/>
</dbReference>
<feature type="transmembrane region" description="Helical" evidence="1">
    <location>
        <begin position="274"/>
        <end position="293"/>
    </location>
</feature>
<reference evidence="2 3" key="1">
    <citation type="submission" date="2021-08" db="EMBL/GenBank/DDBJ databases">
        <title>Draft genome sequence of Spirulina subsalsa with high tolerance to salinity and hype-accumulation of phycocyanin.</title>
        <authorList>
            <person name="Pei H."/>
            <person name="Jiang L."/>
        </authorList>
    </citation>
    <scope>NUCLEOTIDE SEQUENCE [LARGE SCALE GENOMIC DNA]</scope>
    <source>
        <strain evidence="2 3">FACHB-351</strain>
    </source>
</reference>
<keyword evidence="3" id="KW-1185">Reference proteome</keyword>
<feature type="transmembrane region" description="Helical" evidence="1">
    <location>
        <begin position="434"/>
        <end position="457"/>
    </location>
</feature>
<keyword evidence="1" id="KW-1133">Transmembrane helix</keyword>
<evidence type="ECO:0000313" key="2">
    <source>
        <dbReference type="EMBL" id="MCW6038629.1"/>
    </source>
</evidence>
<comment type="caution">
    <text evidence="2">The sequence shown here is derived from an EMBL/GenBank/DDBJ whole genome shotgun (WGS) entry which is preliminary data.</text>
</comment>
<evidence type="ECO:0000256" key="1">
    <source>
        <dbReference type="SAM" id="Phobius"/>
    </source>
</evidence>
<dbReference type="EMBL" id="JAIHOM010000155">
    <property type="protein sequence ID" value="MCW6038629.1"/>
    <property type="molecule type" value="Genomic_DNA"/>
</dbReference>
<keyword evidence="1" id="KW-0812">Transmembrane</keyword>
<dbReference type="CDD" id="cd05709">
    <property type="entry name" value="S2P-M50"/>
    <property type="match status" value="1"/>
</dbReference>
<name>A0ABT3LAT6_9CYAN</name>
<evidence type="ECO:0000313" key="3">
    <source>
        <dbReference type="Proteomes" id="UP001526426"/>
    </source>
</evidence>
<keyword evidence="1" id="KW-0472">Membrane</keyword>
<gene>
    <name evidence="2" type="ORF">K4A83_20475</name>
</gene>
<feature type="transmembrane region" description="Helical" evidence="1">
    <location>
        <begin position="305"/>
        <end position="325"/>
    </location>
</feature>
<feature type="transmembrane region" description="Helical" evidence="1">
    <location>
        <begin position="230"/>
        <end position="253"/>
    </location>
</feature>
<sequence>MSLSSPLPPPSPPEITCPDLRPYWQVGRLQNQQKWVLIAKTGQPCYELTPTEAYILQHFTGECTPTQLQTQYQKQFKTPLQDTQLDEIFNKLLQWGILAEEGEEIAEETRENTTPPPPESPLKENVHWIEHPDGYWILRNPEDVTFIQVDGRSKQAIELIGKTSSAQIPNQVGITPAQFGYLMQLMTATAMFKGTKPPKPPKKKFTPLQLLFFKLPLFNPDPYLGTPARWLSWIWTAPFFYTLLAFLGFSLVWGLEAKAEILQMGTTLLMTQRAILIIPFILCVTFVVTLHEFAHALTLKHYGGIVHEMGFLFMLLIPAAYTNTTDSYCLVKRQQRAFVVGGGVLCQIVIAAIAFWLWHFSLNNSEFKTLSYLLMVAGLFTVAVNLNPMVKFDGYHLAVAITGINNLRDRSFLFYRKLFTGKPLEEKPQHYSIFAIYAPFCFLYLIFIFGSIIRLVVYTILDHFTITALLLILAWAIYYFFPRNNN</sequence>